<dbReference type="AlphaFoldDB" id="A0A0L7K3W2"/>
<evidence type="ECO:0000313" key="2">
    <source>
        <dbReference type="Proteomes" id="UP000037510"/>
    </source>
</evidence>
<keyword evidence="2" id="KW-1185">Reference proteome</keyword>
<dbReference type="Proteomes" id="UP000037510">
    <property type="component" value="Unassembled WGS sequence"/>
</dbReference>
<protein>
    <submittedName>
        <fullName evidence="1">Uncharacterized protein</fullName>
    </submittedName>
</protein>
<evidence type="ECO:0000313" key="1">
    <source>
        <dbReference type="EMBL" id="KOB52343.1"/>
    </source>
</evidence>
<dbReference type="EMBL" id="JTDY01012024">
    <property type="protein sequence ID" value="KOB52343.1"/>
    <property type="molecule type" value="Genomic_DNA"/>
</dbReference>
<accession>A0A0L7K3W2</accession>
<proteinExistence type="predicted"/>
<gene>
    <name evidence="1" type="ORF">OBRU01_26065</name>
</gene>
<reference evidence="1 2" key="1">
    <citation type="journal article" date="2015" name="Genome Biol. Evol.">
        <title>The genome of winter moth (Operophtera brumata) provides a genomic perspective on sexual dimorphism and phenology.</title>
        <authorList>
            <person name="Derks M.F."/>
            <person name="Smit S."/>
            <person name="Salis L."/>
            <person name="Schijlen E."/>
            <person name="Bossers A."/>
            <person name="Mateman C."/>
            <person name="Pijl A.S."/>
            <person name="de Ridder D."/>
            <person name="Groenen M.A."/>
            <person name="Visser M.E."/>
            <person name="Megens H.J."/>
        </authorList>
    </citation>
    <scope>NUCLEOTIDE SEQUENCE [LARGE SCALE GENOMIC DNA]</scope>
    <source>
        <strain evidence="1">WM2013NL</strain>
        <tissue evidence="1">Head and thorax</tissue>
    </source>
</reference>
<name>A0A0L7K3W2_OPEBR</name>
<sequence length="158" mass="18466">MIIKFTVNSEWAIWKNNLCETYGNKGWSTVKYAYTFKFQGGSLLEYATKKERLLLEINKEIDTQTMINLIVMGLPDYIIFKMDKGSIKSTANLYNEIGKLDKLNPCIICEKLNKGSRFHSEEKCWFKQTDEYENKRSHSKKVNNTILDVELSDETKNE</sequence>
<comment type="caution">
    <text evidence="1">The sequence shown here is derived from an EMBL/GenBank/DDBJ whole genome shotgun (WGS) entry which is preliminary data.</text>
</comment>
<organism evidence="1 2">
    <name type="scientific">Operophtera brumata</name>
    <name type="common">Winter moth</name>
    <name type="synonym">Phalaena brumata</name>
    <dbReference type="NCBI Taxonomy" id="104452"/>
    <lineage>
        <taxon>Eukaryota</taxon>
        <taxon>Metazoa</taxon>
        <taxon>Ecdysozoa</taxon>
        <taxon>Arthropoda</taxon>
        <taxon>Hexapoda</taxon>
        <taxon>Insecta</taxon>
        <taxon>Pterygota</taxon>
        <taxon>Neoptera</taxon>
        <taxon>Endopterygota</taxon>
        <taxon>Lepidoptera</taxon>
        <taxon>Glossata</taxon>
        <taxon>Ditrysia</taxon>
        <taxon>Geometroidea</taxon>
        <taxon>Geometridae</taxon>
        <taxon>Larentiinae</taxon>
        <taxon>Operophtera</taxon>
    </lineage>
</organism>
<dbReference type="STRING" id="104452.A0A0L7K3W2"/>